<keyword evidence="2" id="KW-1185">Reference proteome</keyword>
<organism evidence="1 2">
    <name type="scientific">Kibdelosporangium philippinense</name>
    <dbReference type="NCBI Taxonomy" id="211113"/>
    <lineage>
        <taxon>Bacteria</taxon>
        <taxon>Bacillati</taxon>
        <taxon>Actinomycetota</taxon>
        <taxon>Actinomycetes</taxon>
        <taxon>Pseudonocardiales</taxon>
        <taxon>Pseudonocardiaceae</taxon>
        <taxon>Kibdelosporangium</taxon>
    </lineage>
</organism>
<accession>A0ABS8Z2H6</accession>
<reference evidence="1 2" key="1">
    <citation type="submission" date="2021-12" db="EMBL/GenBank/DDBJ databases">
        <title>Genome sequence of Kibdelosporangium philippinense ATCC 49844.</title>
        <authorList>
            <person name="Fedorov E.A."/>
            <person name="Omeragic M."/>
            <person name="Shalygina K.F."/>
            <person name="Maclea K.S."/>
        </authorList>
    </citation>
    <scope>NUCLEOTIDE SEQUENCE [LARGE SCALE GENOMIC DNA]</scope>
    <source>
        <strain evidence="1 2">ATCC 49844</strain>
    </source>
</reference>
<dbReference type="EMBL" id="JAJVCN010000001">
    <property type="protein sequence ID" value="MCE7001980.1"/>
    <property type="molecule type" value="Genomic_DNA"/>
</dbReference>
<proteinExistence type="predicted"/>
<name>A0ABS8Z2H6_9PSEU</name>
<dbReference type="RefSeq" id="WP_233723022.1">
    <property type="nucleotide sequence ID" value="NZ_JAJVCN010000001.1"/>
</dbReference>
<protein>
    <submittedName>
        <fullName evidence="1">Uncharacterized protein</fullName>
    </submittedName>
</protein>
<evidence type="ECO:0000313" key="2">
    <source>
        <dbReference type="Proteomes" id="UP001521150"/>
    </source>
</evidence>
<evidence type="ECO:0000313" key="1">
    <source>
        <dbReference type="EMBL" id="MCE7001980.1"/>
    </source>
</evidence>
<sequence>MQAVLEYARAHADRGPKFFQGVNNLKNGPIHLSTEPSMSRLRREILTLQDLAEHPLPKRKALDAEPIREHTELYVSVPGYAPSNLDLLATELRELPTRQNDLDADSGVISINKIESSEISVDDEDVSDFFSGRP</sequence>
<dbReference type="Proteomes" id="UP001521150">
    <property type="component" value="Unassembled WGS sequence"/>
</dbReference>
<comment type="caution">
    <text evidence="1">The sequence shown here is derived from an EMBL/GenBank/DDBJ whole genome shotgun (WGS) entry which is preliminary data.</text>
</comment>
<gene>
    <name evidence="1" type="ORF">LWC34_03910</name>
</gene>